<evidence type="ECO:0000313" key="4">
    <source>
        <dbReference type="EMBL" id="MEY2182893.1"/>
    </source>
</evidence>
<keyword evidence="1" id="KW-0472">Membrane</keyword>
<keyword evidence="1" id="KW-0812">Transmembrane</keyword>
<dbReference type="Proteomes" id="UP001562159">
    <property type="component" value="Unassembled WGS sequence"/>
</dbReference>
<dbReference type="InterPro" id="IPR025110">
    <property type="entry name" value="AMP-bd_C"/>
</dbReference>
<feature type="domain" description="AMP-binding enzyme C-terminal" evidence="3">
    <location>
        <begin position="434"/>
        <end position="509"/>
    </location>
</feature>
<dbReference type="PANTHER" id="PTHR43767:SF10">
    <property type="entry name" value="SURFACTIN SYNTHASE SUBUNIT 1"/>
    <property type="match status" value="1"/>
</dbReference>
<dbReference type="EMBL" id="JBGBPY010000001">
    <property type="protein sequence ID" value="MEY2182893.1"/>
    <property type="molecule type" value="Genomic_DNA"/>
</dbReference>
<dbReference type="Gene3D" id="3.30.300.30">
    <property type="match status" value="1"/>
</dbReference>
<evidence type="ECO:0000313" key="5">
    <source>
        <dbReference type="Proteomes" id="UP001562159"/>
    </source>
</evidence>
<dbReference type="InterPro" id="IPR000873">
    <property type="entry name" value="AMP-dep_synth/lig_dom"/>
</dbReference>
<reference evidence="4 5" key="1">
    <citation type="submission" date="2024-07" db="EMBL/GenBank/DDBJ databases">
        <title>Molecular mechanisms and environmental adaptations of flagellar loss and biofilm growth of Rhodanobacter under environmental stress.</title>
        <authorList>
            <person name="Chen M."/>
        </authorList>
    </citation>
    <scope>NUCLEOTIDE SEQUENCE [LARGE SCALE GENOMIC DNA]</scope>
    <source>
        <strain evidence="4 5">RS22</strain>
    </source>
</reference>
<evidence type="ECO:0000259" key="2">
    <source>
        <dbReference type="Pfam" id="PF00501"/>
    </source>
</evidence>
<feature type="transmembrane region" description="Helical" evidence="1">
    <location>
        <begin position="70"/>
        <end position="91"/>
    </location>
</feature>
<gene>
    <name evidence="4" type="ORF">AB7878_10735</name>
</gene>
<feature type="domain" description="AMP-dependent synthetase/ligase" evidence="2">
    <location>
        <begin position="23"/>
        <end position="378"/>
    </location>
</feature>
<organism evidence="4 5">
    <name type="scientific">Rhodanobacter humi</name>
    <dbReference type="NCBI Taxonomy" id="1888173"/>
    <lineage>
        <taxon>Bacteria</taxon>
        <taxon>Pseudomonadati</taxon>
        <taxon>Pseudomonadota</taxon>
        <taxon>Gammaproteobacteria</taxon>
        <taxon>Lysobacterales</taxon>
        <taxon>Rhodanobacteraceae</taxon>
        <taxon>Rhodanobacter</taxon>
    </lineage>
</organism>
<dbReference type="InterPro" id="IPR042099">
    <property type="entry name" value="ANL_N_sf"/>
</dbReference>
<dbReference type="Pfam" id="PF00501">
    <property type="entry name" value="AMP-binding"/>
    <property type="match status" value="1"/>
</dbReference>
<sequence>MKDRIAPRRLLHEALLEHGAAPVRARRTAVVVEGQAYSYAELLDRALRLAGALRQRGVQRGDRVAIYMDNTWPCAVAIFAVLLAGGAFMVVNPLTKSDKLGYMLDDSGARVLLSDGHIAQEFLPLLAARPALRVIASGKFPEGHAIEAFDAVIATGAPLAAPSATIAPDLAALIYTSGSTGQPKGVMHTHQSMLFAAGSLIEYLRLGPDEHILCALPLAFDYGLYQWLMAVQLGATLVLERSFAFPAQVFARMREFEVTVFPGVPTIFAMLLSAHRGEPLCFPGVTRVTNTAAALPDEQALRLREIFPQALIYKMYGLTECKRVCYLEPELLEAKPGSVGKAIPGTEVYLRSPAGGPVPPGEAGILHVRGPHVMLGYWNRPDLSAQMLRPGPLPGERVLCTHDWFRMDAEGFLYFVGRSDDIIKTRGEKVSPVEVENALHAIDGVHEAAVAGVPDELLGQAIRAWVVLQPGVALSPGQIRAQCMKRLENFMVPQQIVICAELPRTATGKVSRKALLEQLPG</sequence>
<proteinExistence type="predicted"/>
<dbReference type="Gene3D" id="3.40.50.12780">
    <property type="entry name" value="N-terminal domain of ligase-like"/>
    <property type="match status" value="1"/>
</dbReference>
<dbReference type="InterPro" id="IPR050237">
    <property type="entry name" value="ATP-dep_AMP-bd_enzyme"/>
</dbReference>
<name>A0ABV4AR69_9GAMM</name>
<dbReference type="PROSITE" id="PS00455">
    <property type="entry name" value="AMP_BINDING"/>
    <property type="match status" value="1"/>
</dbReference>
<keyword evidence="5" id="KW-1185">Reference proteome</keyword>
<dbReference type="SUPFAM" id="SSF56801">
    <property type="entry name" value="Acetyl-CoA synthetase-like"/>
    <property type="match status" value="1"/>
</dbReference>
<evidence type="ECO:0000259" key="3">
    <source>
        <dbReference type="Pfam" id="PF13193"/>
    </source>
</evidence>
<dbReference type="InterPro" id="IPR020845">
    <property type="entry name" value="AMP-binding_CS"/>
</dbReference>
<dbReference type="PANTHER" id="PTHR43767">
    <property type="entry name" value="LONG-CHAIN-FATTY-ACID--COA LIGASE"/>
    <property type="match status" value="1"/>
</dbReference>
<accession>A0ABV4AR69</accession>
<dbReference type="InterPro" id="IPR045851">
    <property type="entry name" value="AMP-bd_C_sf"/>
</dbReference>
<evidence type="ECO:0000256" key="1">
    <source>
        <dbReference type="SAM" id="Phobius"/>
    </source>
</evidence>
<keyword evidence="1" id="KW-1133">Transmembrane helix</keyword>
<protein>
    <submittedName>
        <fullName evidence="4">Class I adenylate-forming enzyme family protein</fullName>
    </submittedName>
</protein>
<dbReference type="Pfam" id="PF13193">
    <property type="entry name" value="AMP-binding_C"/>
    <property type="match status" value="1"/>
</dbReference>
<comment type="caution">
    <text evidence="4">The sequence shown here is derived from an EMBL/GenBank/DDBJ whole genome shotgun (WGS) entry which is preliminary data.</text>
</comment>